<keyword evidence="1" id="KW-1133">Transmembrane helix</keyword>
<keyword evidence="1" id="KW-0472">Membrane</keyword>
<evidence type="ECO:0000313" key="2">
    <source>
        <dbReference type="EMBL" id="KAH0631311.1"/>
    </source>
</evidence>
<comment type="caution">
    <text evidence="2">The sequence shown here is derived from an EMBL/GenBank/DDBJ whole genome shotgun (WGS) entry which is preliminary data.</text>
</comment>
<evidence type="ECO:0000256" key="1">
    <source>
        <dbReference type="SAM" id="Phobius"/>
    </source>
</evidence>
<feature type="transmembrane region" description="Helical" evidence="1">
    <location>
        <begin position="125"/>
        <end position="142"/>
    </location>
</feature>
<keyword evidence="3" id="KW-1185">Reference proteome</keyword>
<dbReference type="Proteomes" id="UP000826234">
    <property type="component" value="Unassembled WGS sequence"/>
</dbReference>
<dbReference type="EMBL" id="JAIPUX010000035">
    <property type="protein sequence ID" value="KAH0631311.1"/>
    <property type="molecule type" value="Genomic_DNA"/>
</dbReference>
<evidence type="ECO:0000313" key="3">
    <source>
        <dbReference type="Proteomes" id="UP000826234"/>
    </source>
</evidence>
<keyword evidence="1" id="KW-0812">Transmembrane</keyword>
<proteinExistence type="predicted"/>
<accession>A0ABQ7TPK9</accession>
<organism evidence="2 3">
    <name type="scientific">Phrynosoma platyrhinos</name>
    <name type="common">Desert horned lizard</name>
    <dbReference type="NCBI Taxonomy" id="52577"/>
    <lineage>
        <taxon>Eukaryota</taxon>
        <taxon>Metazoa</taxon>
        <taxon>Chordata</taxon>
        <taxon>Craniata</taxon>
        <taxon>Vertebrata</taxon>
        <taxon>Euteleostomi</taxon>
        <taxon>Lepidosauria</taxon>
        <taxon>Squamata</taxon>
        <taxon>Bifurcata</taxon>
        <taxon>Unidentata</taxon>
        <taxon>Episquamata</taxon>
        <taxon>Toxicofera</taxon>
        <taxon>Iguania</taxon>
        <taxon>Phrynosomatidae</taxon>
        <taxon>Phrynosomatinae</taxon>
        <taxon>Phrynosoma</taxon>
    </lineage>
</organism>
<reference evidence="2 3" key="1">
    <citation type="journal article" date="2022" name="Gigascience">
        <title>A chromosome-level genome assembly and annotation of the desert horned lizard, Phrynosoma platyrhinos, provides insight into chromosomal rearrangements among reptiles.</title>
        <authorList>
            <person name="Koochekian N."/>
            <person name="Ascanio A."/>
            <person name="Farleigh K."/>
            <person name="Card D.C."/>
            <person name="Schield D.R."/>
            <person name="Castoe T.A."/>
            <person name="Jezkova T."/>
        </authorList>
    </citation>
    <scope>NUCLEOTIDE SEQUENCE [LARGE SCALE GENOMIC DNA]</scope>
    <source>
        <strain evidence="2">NK-2021</strain>
    </source>
</reference>
<gene>
    <name evidence="2" type="ORF">JD844_005597</name>
</gene>
<sequence>MRYKLQKIDRAAAMSISQLIEIAYRVYTKILREYLLVERCVLGLLILISHSEFRNSVRMWEACKVYKALARARCHHQPYLHWASWFKPHRQLTAFHFSTLPSNNINKAIGFLLLNYSKGQAETSILFLIYCHISMLTPLTGLPFSSSVPYQLFPPPFLGQDTFNLLIIRLPFPCLLCFVNDKNSISCLL</sequence>
<protein>
    <submittedName>
        <fullName evidence="2">Uncharacterized protein</fullName>
    </submittedName>
</protein>
<feature type="transmembrane region" description="Helical" evidence="1">
    <location>
        <begin position="162"/>
        <end position="179"/>
    </location>
</feature>
<name>A0ABQ7TPK9_PHRPL</name>